<dbReference type="EMBL" id="JARAKH010000023">
    <property type="protein sequence ID" value="KAK8392070.1"/>
    <property type="molecule type" value="Genomic_DNA"/>
</dbReference>
<protein>
    <recommendedName>
        <fullName evidence="4">Major facilitator superfamily (MFS) profile domain-containing protein</fullName>
    </recommendedName>
</protein>
<name>A0AAW0TZL4_SCYPA</name>
<dbReference type="InterPro" id="IPR036259">
    <property type="entry name" value="MFS_trans_sf"/>
</dbReference>
<gene>
    <name evidence="5" type="ORF">O3P69_017592</name>
</gene>
<feature type="transmembrane region" description="Helical" evidence="3">
    <location>
        <begin position="491"/>
        <end position="510"/>
    </location>
</feature>
<keyword evidence="3" id="KW-1133">Transmembrane helix</keyword>
<feature type="transmembrane region" description="Helical" evidence="3">
    <location>
        <begin position="426"/>
        <end position="447"/>
    </location>
</feature>
<feature type="transmembrane region" description="Helical" evidence="3">
    <location>
        <begin position="358"/>
        <end position="380"/>
    </location>
</feature>
<keyword evidence="3" id="KW-0472">Membrane</keyword>
<dbReference type="AlphaFoldDB" id="A0AAW0TZL4"/>
<reference evidence="5 6" key="1">
    <citation type="submission" date="2023-03" db="EMBL/GenBank/DDBJ databases">
        <title>High-quality genome of Scylla paramamosain provides insights in environmental adaptation.</title>
        <authorList>
            <person name="Zhang L."/>
        </authorList>
    </citation>
    <scope>NUCLEOTIDE SEQUENCE [LARGE SCALE GENOMIC DNA]</scope>
    <source>
        <strain evidence="5">LZ_2023a</strain>
        <tissue evidence="5">Muscle</tissue>
    </source>
</reference>
<evidence type="ECO:0000256" key="3">
    <source>
        <dbReference type="SAM" id="Phobius"/>
    </source>
</evidence>
<evidence type="ECO:0000313" key="6">
    <source>
        <dbReference type="Proteomes" id="UP001487740"/>
    </source>
</evidence>
<accession>A0AAW0TZL4</accession>
<dbReference type="SUPFAM" id="SSF103473">
    <property type="entry name" value="MFS general substrate transporter"/>
    <property type="match status" value="1"/>
</dbReference>
<dbReference type="Pfam" id="PF07690">
    <property type="entry name" value="MFS_1"/>
    <property type="match status" value="1"/>
</dbReference>
<dbReference type="PROSITE" id="PS50850">
    <property type="entry name" value="MFS"/>
    <property type="match status" value="1"/>
</dbReference>
<feature type="transmembrane region" description="Helical" evidence="3">
    <location>
        <begin position="179"/>
        <end position="199"/>
    </location>
</feature>
<keyword evidence="3" id="KW-0812">Transmembrane</keyword>
<feature type="transmembrane region" description="Helical" evidence="3">
    <location>
        <begin position="324"/>
        <end position="352"/>
    </location>
</feature>
<feature type="transmembrane region" description="Helical" evidence="3">
    <location>
        <begin position="145"/>
        <end position="167"/>
    </location>
</feature>
<feature type="transmembrane region" description="Helical" evidence="3">
    <location>
        <begin position="122"/>
        <end position="139"/>
    </location>
</feature>
<dbReference type="InterPro" id="IPR050327">
    <property type="entry name" value="Proton-linked_MCT"/>
</dbReference>
<comment type="subcellular location">
    <subcellularLocation>
        <location evidence="1">Membrane</location>
        <topology evidence="1">Multi-pass membrane protein</topology>
    </subcellularLocation>
</comment>
<dbReference type="GO" id="GO:0016020">
    <property type="term" value="C:membrane"/>
    <property type="evidence" value="ECO:0007669"/>
    <property type="project" value="UniProtKB-SubCell"/>
</dbReference>
<feature type="transmembrane region" description="Helical" evidence="3">
    <location>
        <begin position="401"/>
        <end position="420"/>
    </location>
</feature>
<dbReference type="Gene3D" id="1.20.1250.20">
    <property type="entry name" value="MFS general substrate transporter like domains"/>
    <property type="match status" value="1"/>
</dbReference>
<dbReference type="GO" id="GO:0008028">
    <property type="term" value="F:monocarboxylic acid transmembrane transporter activity"/>
    <property type="evidence" value="ECO:0007669"/>
    <property type="project" value="TreeGrafter"/>
</dbReference>
<feature type="transmembrane region" description="Helical" evidence="3">
    <location>
        <begin position="459"/>
        <end position="479"/>
    </location>
</feature>
<feature type="domain" description="Major facilitator superfamily (MFS) profile" evidence="4">
    <location>
        <begin position="52"/>
        <end position="515"/>
    </location>
</feature>
<organism evidence="5 6">
    <name type="scientific">Scylla paramamosain</name>
    <name type="common">Mud crab</name>
    <dbReference type="NCBI Taxonomy" id="85552"/>
    <lineage>
        <taxon>Eukaryota</taxon>
        <taxon>Metazoa</taxon>
        <taxon>Ecdysozoa</taxon>
        <taxon>Arthropoda</taxon>
        <taxon>Crustacea</taxon>
        <taxon>Multicrustacea</taxon>
        <taxon>Malacostraca</taxon>
        <taxon>Eumalacostraca</taxon>
        <taxon>Eucarida</taxon>
        <taxon>Decapoda</taxon>
        <taxon>Pleocyemata</taxon>
        <taxon>Brachyura</taxon>
        <taxon>Eubrachyura</taxon>
        <taxon>Portunoidea</taxon>
        <taxon>Portunidae</taxon>
        <taxon>Portuninae</taxon>
        <taxon>Scylla</taxon>
    </lineage>
</organism>
<comment type="caution">
    <text evidence="5">The sequence shown here is derived from an EMBL/GenBank/DDBJ whole genome shotgun (WGS) entry which is preliminary data.</text>
</comment>
<feature type="transmembrane region" description="Helical" evidence="3">
    <location>
        <begin position="52"/>
        <end position="71"/>
    </location>
</feature>
<dbReference type="EMBL" id="JARAKH010000023">
    <property type="protein sequence ID" value="KAK8392068.1"/>
    <property type="molecule type" value="Genomic_DNA"/>
</dbReference>
<evidence type="ECO:0000256" key="1">
    <source>
        <dbReference type="ARBA" id="ARBA00004141"/>
    </source>
</evidence>
<dbReference type="Proteomes" id="UP001487740">
    <property type="component" value="Unassembled WGS sequence"/>
</dbReference>
<feature type="transmembrane region" description="Helical" evidence="3">
    <location>
        <begin position="211"/>
        <end position="229"/>
    </location>
</feature>
<keyword evidence="6" id="KW-1185">Reference proteome</keyword>
<feature type="region of interest" description="Disordered" evidence="2">
    <location>
        <begin position="281"/>
        <end position="300"/>
    </location>
</feature>
<proteinExistence type="predicted"/>
<dbReference type="InterPro" id="IPR011701">
    <property type="entry name" value="MFS"/>
</dbReference>
<evidence type="ECO:0000256" key="2">
    <source>
        <dbReference type="SAM" id="MobiDB-lite"/>
    </source>
</evidence>
<dbReference type="PANTHER" id="PTHR11360:SF306">
    <property type="entry name" value="RE01051P"/>
    <property type="match status" value="1"/>
</dbReference>
<sequence length="528" mass="57365">MPEAPQMSEAGCTPGPGKGYSVVQVVTPSEEAGSASRTPTQDWTSRVPDGGWGWLVVGGSFILAMVMPLVNQGFGVIFSRYLLQEGSSSSLNFWLFNVQSCIWNTMGLMIKPLTQEFGWRPVAITGVLLAFVSLLLSAFTPSPVFLLFSFSLLSGIGGGLVMCMTFIIVPSYFDRRRGLANAVMMAGVCTSQIVGPPFLRFLQDEYGYRGATLILAAVILNCCVGAAFYHPVEWHLKKPPQSASPPYTEPAARESRQADCGGEEAEWASLVAHTRARGEDGIHWDGEESTSTKYKPDGVEPDAGAPRQVVDLRRLMARVARNTVAGLAILRSPCALIIGLGSTFFLIGFYNFIMMVPFAMQIAGHSLADAVNCISASAFSNLVMRILGSVLSDYAWYNMRLAYMAGLALTATSIMVFPLLESVPWMMVVMTTWGMGVGTTMSLFNLIMVEFMGLENLPLMFGGTSLMMATGFLTIGPLIGLVRDTSGSYPFSMWVVSGYVYVSFLLWIFMPAAQAYDRRKVEGEVVAL</sequence>
<evidence type="ECO:0000313" key="5">
    <source>
        <dbReference type="EMBL" id="KAK8392070.1"/>
    </source>
</evidence>
<dbReference type="PANTHER" id="PTHR11360">
    <property type="entry name" value="MONOCARBOXYLATE TRANSPORTER"/>
    <property type="match status" value="1"/>
</dbReference>
<dbReference type="InterPro" id="IPR020846">
    <property type="entry name" value="MFS_dom"/>
</dbReference>
<evidence type="ECO:0000259" key="4">
    <source>
        <dbReference type="PROSITE" id="PS50850"/>
    </source>
</evidence>